<dbReference type="GO" id="GO:0005506">
    <property type="term" value="F:iron ion binding"/>
    <property type="evidence" value="ECO:0007669"/>
    <property type="project" value="InterPro"/>
</dbReference>
<evidence type="ECO:0000313" key="1">
    <source>
        <dbReference type="EMBL" id="SLM38961.1"/>
    </source>
</evidence>
<dbReference type="EMBL" id="FWEW01003235">
    <property type="protein sequence ID" value="SLM38961.1"/>
    <property type="molecule type" value="Genomic_DNA"/>
</dbReference>
<protein>
    <submittedName>
        <fullName evidence="1">Cytochrome p450</fullName>
    </submittedName>
</protein>
<dbReference type="Gene3D" id="1.10.630.10">
    <property type="entry name" value="Cytochrome P450"/>
    <property type="match status" value="1"/>
</dbReference>
<reference evidence="2" key="1">
    <citation type="submission" date="2017-03" db="EMBL/GenBank/DDBJ databases">
        <authorList>
            <person name="Sharma R."/>
            <person name="Thines M."/>
        </authorList>
    </citation>
    <scope>NUCLEOTIDE SEQUENCE [LARGE SCALE GENOMIC DNA]</scope>
</reference>
<name>A0A1W5D7E9_9LECA</name>
<dbReference type="Proteomes" id="UP000192927">
    <property type="component" value="Unassembled WGS sequence"/>
</dbReference>
<dbReference type="AlphaFoldDB" id="A0A1W5D7E9"/>
<dbReference type="GO" id="GO:0004497">
    <property type="term" value="F:monooxygenase activity"/>
    <property type="evidence" value="ECO:0007669"/>
    <property type="project" value="InterPro"/>
</dbReference>
<accession>A0A1W5D7E9</accession>
<keyword evidence="2" id="KW-1185">Reference proteome</keyword>
<sequence length="126" mass="13611">MLFIAGANAGVLSGAMLNIVAHHPDWQGKIYGKFKAAAEAHSTNKDAPLVEQLDSIPLESWDMSFPSIDLCYKEAIRMWVAFPMGRLNDTPNPIPIPGTDEVSHPAASPAITPSMCTTMRSCTQTP</sequence>
<organism evidence="1 2">
    <name type="scientific">Lasallia pustulata</name>
    <dbReference type="NCBI Taxonomy" id="136370"/>
    <lineage>
        <taxon>Eukaryota</taxon>
        <taxon>Fungi</taxon>
        <taxon>Dikarya</taxon>
        <taxon>Ascomycota</taxon>
        <taxon>Pezizomycotina</taxon>
        <taxon>Lecanoromycetes</taxon>
        <taxon>OSLEUM clade</taxon>
        <taxon>Umbilicariomycetidae</taxon>
        <taxon>Umbilicariales</taxon>
        <taxon>Umbilicariaceae</taxon>
        <taxon>Lasallia</taxon>
    </lineage>
</organism>
<dbReference type="GO" id="GO:0020037">
    <property type="term" value="F:heme binding"/>
    <property type="evidence" value="ECO:0007669"/>
    <property type="project" value="InterPro"/>
</dbReference>
<proteinExistence type="predicted"/>
<dbReference type="InterPro" id="IPR036396">
    <property type="entry name" value="Cyt_P450_sf"/>
</dbReference>
<evidence type="ECO:0000313" key="2">
    <source>
        <dbReference type="Proteomes" id="UP000192927"/>
    </source>
</evidence>
<dbReference type="GO" id="GO:0016705">
    <property type="term" value="F:oxidoreductase activity, acting on paired donors, with incorporation or reduction of molecular oxygen"/>
    <property type="evidence" value="ECO:0007669"/>
    <property type="project" value="InterPro"/>
</dbReference>